<feature type="domain" description="Alanine racemase N-terminal" evidence="5">
    <location>
        <begin position="5"/>
        <end position="226"/>
    </location>
</feature>
<dbReference type="PANTHER" id="PTHR10146:SF14">
    <property type="entry name" value="PYRIDOXAL PHOSPHATE HOMEOSTASIS PROTEIN"/>
    <property type="match status" value="1"/>
</dbReference>
<dbReference type="HAMAP" id="MF_02087">
    <property type="entry name" value="PLP_homeostasis"/>
    <property type="match status" value="1"/>
</dbReference>
<dbReference type="PIRSF" id="PIRSF004848">
    <property type="entry name" value="YBL036c_PLPDEIII"/>
    <property type="match status" value="1"/>
</dbReference>
<dbReference type="RefSeq" id="WP_311627330.1">
    <property type="nucleotide sequence ID" value="NZ_JAVRFE010000063.1"/>
</dbReference>
<evidence type="ECO:0000256" key="3">
    <source>
        <dbReference type="RuleBase" id="RU004514"/>
    </source>
</evidence>
<proteinExistence type="inferred from homology"/>
<reference evidence="6" key="1">
    <citation type="submission" date="2024-05" db="EMBL/GenBank/DDBJ databases">
        <title>30 novel species of actinomycetes from the DSMZ collection.</title>
        <authorList>
            <person name="Nouioui I."/>
        </authorList>
    </citation>
    <scope>NUCLEOTIDE SEQUENCE</scope>
    <source>
        <strain evidence="6">DSM 41527</strain>
    </source>
</reference>
<evidence type="ECO:0000313" key="6">
    <source>
        <dbReference type="EMBL" id="MDT0460390.1"/>
    </source>
</evidence>
<evidence type="ECO:0000313" key="7">
    <source>
        <dbReference type="Proteomes" id="UP001180551"/>
    </source>
</evidence>
<keyword evidence="7" id="KW-1185">Reference proteome</keyword>
<dbReference type="InterPro" id="IPR001608">
    <property type="entry name" value="Ala_racemase_N"/>
</dbReference>
<dbReference type="Pfam" id="PF01168">
    <property type="entry name" value="Ala_racemase_N"/>
    <property type="match status" value="1"/>
</dbReference>
<sequence>MRERLAALRARIDAAATAAGRRPEAVELLAVSKGHPASAIREAHALGLTSFGESYAGEALPKTAELRDSGAQWVYLGPVQSNKTRLLAENFSWVLGLCSLKAARRLDAQRPDDLPPLQVCVQVNADGDPAKAGLAPDQLDPFLESVQDLRRLTVRGLMTIPRKAVPAAPVTGPPAFEVLAELFAKQVAAGHRWDTLSMGMSGDFEAAIAAGSTQVRLGTALFGPRPAKPGTGTGTGTDTGTPGVDAHHD</sequence>
<name>A0ABU2THM3_9ACTN</name>
<keyword evidence="1 2" id="KW-0663">Pyridoxal phosphate</keyword>
<feature type="region of interest" description="Disordered" evidence="4">
    <location>
        <begin position="222"/>
        <end position="249"/>
    </location>
</feature>
<evidence type="ECO:0000256" key="2">
    <source>
        <dbReference type="HAMAP-Rule" id="MF_02087"/>
    </source>
</evidence>
<dbReference type="Proteomes" id="UP001180551">
    <property type="component" value="Unassembled WGS sequence"/>
</dbReference>
<dbReference type="InterPro" id="IPR029066">
    <property type="entry name" value="PLP-binding_barrel"/>
</dbReference>
<dbReference type="PANTHER" id="PTHR10146">
    <property type="entry name" value="PROLINE SYNTHETASE CO-TRANSCRIBED BACTERIAL HOMOLOG PROTEIN"/>
    <property type="match status" value="1"/>
</dbReference>
<feature type="modified residue" description="N6-(pyridoxal phosphate)lysine" evidence="2">
    <location>
        <position position="33"/>
    </location>
</feature>
<dbReference type="NCBIfam" id="TIGR00044">
    <property type="entry name" value="YggS family pyridoxal phosphate-dependent enzyme"/>
    <property type="match status" value="1"/>
</dbReference>
<evidence type="ECO:0000259" key="5">
    <source>
        <dbReference type="Pfam" id="PF01168"/>
    </source>
</evidence>
<evidence type="ECO:0000256" key="1">
    <source>
        <dbReference type="ARBA" id="ARBA00022898"/>
    </source>
</evidence>
<accession>A0ABU2THM3</accession>
<dbReference type="EMBL" id="JAVRFE010000063">
    <property type="protein sequence ID" value="MDT0460390.1"/>
    <property type="molecule type" value="Genomic_DNA"/>
</dbReference>
<dbReference type="Gene3D" id="3.20.20.10">
    <property type="entry name" value="Alanine racemase"/>
    <property type="match status" value="1"/>
</dbReference>
<comment type="caution">
    <text evidence="6">The sequence shown here is derived from an EMBL/GenBank/DDBJ whole genome shotgun (WGS) entry which is preliminary data.</text>
</comment>
<comment type="function">
    <text evidence="2">Pyridoxal 5'-phosphate (PLP)-binding protein, which is involved in PLP homeostasis.</text>
</comment>
<dbReference type="InterPro" id="IPR011078">
    <property type="entry name" value="PyrdxlP_homeostasis"/>
</dbReference>
<organism evidence="6 7">
    <name type="scientific">Streptomyces mooreae</name>
    <dbReference type="NCBI Taxonomy" id="3075523"/>
    <lineage>
        <taxon>Bacteria</taxon>
        <taxon>Bacillati</taxon>
        <taxon>Actinomycetota</taxon>
        <taxon>Actinomycetes</taxon>
        <taxon>Kitasatosporales</taxon>
        <taxon>Streptomycetaceae</taxon>
        <taxon>Streptomyces</taxon>
    </lineage>
</organism>
<evidence type="ECO:0000256" key="4">
    <source>
        <dbReference type="SAM" id="MobiDB-lite"/>
    </source>
</evidence>
<gene>
    <name evidence="6" type="ORF">RM550_32495</name>
</gene>
<protein>
    <recommendedName>
        <fullName evidence="2">Pyridoxal phosphate homeostasis protein</fullName>
        <shortName evidence="2">PLP homeostasis protein</shortName>
    </recommendedName>
</protein>
<comment type="similarity">
    <text evidence="2 3">Belongs to the pyridoxal phosphate-binding protein YggS/PROSC family.</text>
</comment>
<dbReference type="SUPFAM" id="SSF51419">
    <property type="entry name" value="PLP-binding barrel"/>
    <property type="match status" value="1"/>
</dbReference>